<protein>
    <submittedName>
        <fullName evidence="4">Response regulator</fullName>
    </submittedName>
</protein>
<dbReference type="Proteomes" id="UP000296706">
    <property type="component" value="Chromosome"/>
</dbReference>
<dbReference type="SMART" id="SM00448">
    <property type="entry name" value="REC"/>
    <property type="match status" value="1"/>
</dbReference>
<evidence type="ECO:0000256" key="2">
    <source>
        <dbReference type="PROSITE-ProRule" id="PRU00169"/>
    </source>
</evidence>
<dbReference type="KEGG" id="hsn:DV733_10860"/>
<dbReference type="Gene3D" id="3.40.50.2300">
    <property type="match status" value="1"/>
</dbReference>
<dbReference type="InterPro" id="IPR001789">
    <property type="entry name" value="Sig_transdc_resp-reg_receiver"/>
</dbReference>
<dbReference type="GO" id="GO:0000160">
    <property type="term" value="P:phosphorelay signal transduction system"/>
    <property type="evidence" value="ECO:0007669"/>
    <property type="project" value="InterPro"/>
</dbReference>
<dbReference type="PROSITE" id="PS50110">
    <property type="entry name" value="RESPONSE_REGULATORY"/>
    <property type="match status" value="1"/>
</dbReference>
<dbReference type="RefSeq" id="WP_049994683.1">
    <property type="nucleotide sequence ID" value="NZ_CP031310.1"/>
</dbReference>
<dbReference type="AlphaFoldDB" id="A0A4D6HCI1"/>
<dbReference type="Pfam" id="PF00072">
    <property type="entry name" value="Response_reg"/>
    <property type="match status" value="1"/>
</dbReference>
<dbReference type="Pfam" id="PF08663">
    <property type="entry name" value="HalX"/>
    <property type="match status" value="1"/>
</dbReference>
<proteinExistence type="predicted"/>
<dbReference type="InterPro" id="IPR013971">
    <property type="entry name" value="HalX_domain"/>
</dbReference>
<feature type="modified residue" description="4-aspartylphosphate" evidence="2">
    <location>
        <position position="59"/>
    </location>
</feature>
<feature type="domain" description="Response regulatory" evidence="3">
    <location>
        <begin position="11"/>
        <end position="121"/>
    </location>
</feature>
<dbReference type="SUPFAM" id="SSF52172">
    <property type="entry name" value="CheY-like"/>
    <property type="match status" value="1"/>
</dbReference>
<evidence type="ECO:0000256" key="1">
    <source>
        <dbReference type="ARBA" id="ARBA00022553"/>
    </source>
</evidence>
<dbReference type="OrthoDB" id="86314at2157"/>
<accession>A0A4D6HCI1</accession>
<name>A0A4D6HCI1_9EURY</name>
<dbReference type="STRING" id="1457250.GCA_000755225_00722"/>
<gene>
    <name evidence="4" type="ORF">DV733_10860</name>
</gene>
<sequence>MSAVDPHEALRVLVVDDEREVADAYALRLRGFCDVETAYSGQEALATIDDEEIDIVLLDRHMPGLSGDEVLAELTDREYDGRVVMVTAVDPDFDVLELPFDDYLCKPVEREDLRTVIDQQRQILAYEVLGAYFSAESKRAVVDAQTSEHHREDHDGYAAVVERADRLRNRARRLLRDETVLDRFEGIGREESPR</sequence>
<reference evidence="4 5" key="1">
    <citation type="journal article" date="2019" name="Nat. Commun.">
        <title>A new type of DNA phosphorothioation-based antiviral system in archaea.</title>
        <authorList>
            <person name="Xiong L."/>
            <person name="Liu S."/>
            <person name="Chen S."/>
            <person name="Xiao Y."/>
            <person name="Zhu B."/>
            <person name="Gao Y."/>
            <person name="Zhang Y."/>
            <person name="Chen B."/>
            <person name="Luo J."/>
            <person name="Deng Z."/>
            <person name="Chen X."/>
            <person name="Wang L."/>
            <person name="Chen S."/>
        </authorList>
    </citation>
    <scope>NUCLEOTIDE SEQUENCE [LARGE SCALE GENOMIC DNA]</scope>
    <source>
        <strain evidence="4 5">CBA1105</strain>
    </source>
</reference>
<keyword evidence="1 2" id="KW-0597">Phosphoprotein</keyword>
<evidence type="ECO:0000259" key="3">
    <source>
        <dbReference type="PROSITE" id="PS50110"/>
    </source>
</evidence>
<keyword evidence="5" id="KW-1185">Reference proteome</keyword>
<dbReference type="PANTHER" id="PTHR44591:SF3">
    <property type="entry name" value="RESPONSE REGULATORY DOMAIN-CONTAINING PROTEIN"/>
    <property type="match status" value="1"/>
</dbReference>
<dbReference type="GeneID" id="39848368"/>
<dbReference type="InterPro" id="IPR050595">
    <property type="entry name" value="Bact_response_regulator"/>
</dbReference>
<dbReference type="EMBL" id="CP031310">
    <property type="protein sequence ID" value="QCC51703.1"/>
    <property type="molecule type" value="Genomic_DNA"/>
</dbReference>
<dbReference type="PANTHER" id="PTHR44591">
    <property type="entry name" value="STRESS RESPONSE REGULATOR PROTEIN 1"/>
    <property type="match status" value="1"/>
</dbReference>
<evidence type="ECO:0000313" key="5">
    <source>
        <dbReference type="Proteomes" id="UP000296706"/>
    </source>
</evidence>
<evidence type="ECO:0000313" key="4">
    <source>
        <dbReference type="EMBL" id="QCC51703.1"/>
    </source>
</evidence>
<dbReference type="InterPro" id="IPR011006">
    <property type="entry name" value="CheY-like_superfamily"/>
</dbReference>
<organism evidence="4 5">
    <name type="scientific">Halapricum salinum</name>
    <dbReference type="NCBI Taxonomy" id="1457250"/>
    <lineage>
        <taxon>Archaea</taxon>
        <taxon>Methanobacteriati</taxon>
        <taxon>Methanobacteriota</taxon>
        <taxon>Stenosarchaea group</taxon>
        <taxon>Halobacteria</taxon>
        <taxon>Halobacteriales</taxon>
        <taxon>Haloarculaceae</taxon>
        <taxon>Halapricum</taxon>
    </lineage>
</organism>